<organism evidence="3 4">
    <name type="scientific">Triticum turgidum subsp. durum</name>
    <name type="common">Durum wheat</name>
    <name type="synonym">Triticum durum</name>
    <dbReference type="NCBI Taxonomy" id="4567"/>
    <lineage>
        <taxon>Eukaryota</taxon>
        <taxon>Viridiplantae</taxon>
        <taxon>Streptophyta</taxon>
        <taxon>Embryophyta</taxon>
        <taxon>Tracheophyta</taxon>
        <taxon>Spermatophyta</taxon>
        <taxon>Magnoliopsida</taxon>
        <taxon>Liliopsida</taxon>
        <taxon>Poales</taxon>
        <taxon>Poaceae</taxon>
        <taxon>BOP clade</taxon>
        <taxon>Pooideae</taxon>
        <taxon>Triticodae</taxon>
        <taxon>Triticeae</taxon>
        <taxon>Triticinae</taxon>
        <taxon>Triticum</taxon>
    </lineage>
</organism>
<proteinExistence type="predicted"/>
<evidence type="ECO:0000259" key="2">
    <source>
        <dbReference type="Pfam" id="PF14541"/>
    </source>
</evidence>
<dbReference type="PANTHER" id="PTHR13683:SF716">
    <property type="entry name" value="OS06G0119600 PROTEIN"/>
    <property type="match status" value="1"/>
</dbReference>
<dbReference type="Proteomes" id="UP000324705">
    <property type="component" value="Chromosome 7B"/>
</dbReference>
<dbReference type="Pfam" id="PF14541">
    <property type="entry name" value="TAXi_C"/>
    <property type="match status" value="1"/>
</dbReference>
<gene>
    <name evidence="3" type="ORF">TRITD_7Bv1G205780</name>
</gene>
<sequence length="195" mass="20221">MASVSKLVLLLLCAYHTLVAHAGDDLGSYYMVLPAGSLKSATVNCTDHKAVSSPSGGVVTVPLHHRHGPCSPVPSTKAPTLEEMLWRDQLRAEYIGQKFSGVKGGGVEQSDVTVPTTLGLSLGTLHINVPSVALVFSGGAVVDLASDGIILDSCLAFAANRDDSSLGIIGNVQQRTFEMLYDVGGGAVGFKAGAW</sequence>
<keyword evidence="1" id="KW-0732">Signal</keyword>
<dbReference type="AlphaFoldDB" id="A0A9R1C514"/>
<protein>
    <recommendedName>
        <fullName evidence="2">Xylanase inhibitor C-terminal domain-containing protein</fullName>
    </recommendedName>
</protein>
<dbReference type="SUPFAM" id="SSF50630">
    <property type="entry name" value="Acid proteases"/>
    <property type="match status" value="1"/>
</dbReference>
<feature type="signal peptide" evidence="1">
    <location>
        <begin position="1"/>
        <end position="22"/>
    </location>
</feature>
<dbReference type="Gramene" id="TRITD7Bv1G205780.4">
    <property type="protein sequence ID" value="TRITD7Bv1G205780.4"/>
    <property type="gene ID" value="TRITD7Bv1G205780"/>
</dbReference>
<evidence type="ECO:0000313" key="3">
    <source>
        <dbReference type="EMBL" id="VAI92550.1"/>
    </source>
</evidence>
<dbReference type="GO" id="GO:0006508">
    <property type="term" value="P:proteolysis"/>
    <property type="evidence" value="ECO:0007669"/>
    <property type="project" value="InterPro"/>
</dbReference>
<dbReference type="PANTHER" id="PTHR13683">
    <property type="entry name" value="ASPARTYL PROTEASES"/>
    <property type="match status" value="1"/>
</dbReference>
<accession>A0A9R1C514</accession>
<dbReference type="InterPro" id="IPR021109">
    <property type="entry name" value="Peptidase_aspartic_dom_sf"/>
</dbReference>
<feature type="domain" description="Xylanase inhibitor C-terminal" evidence="2">
    <location>
        <begin position="124"/>
        <end position="191"/>
    </location>
</feature>
<name>A0A9R1C514_TRITD</name>
<dbReference type="InterPro" id="IPR001461">
    <property type="entry name" value="Aspartic_peptidase_A1"/>
</dbReference>
<dbReference type="GO" id="GO:0004190">
    <property type="term" value="F:aspartic-type endopeptidase activity"/>
    <property type="evidence" value="ECO:0007669"/>
    <property type="project" value="InterPro"/>
</dbReference>
<evidence type="ECO:0000313" key="4">
    <source>
        <dbReference type="Proteomes" id="UP000324705"/>
    </source>
</evidence>
<keyword evidence="4" id="KW-1185">Reference proteome</keyword>
<evidence type="ECO:0000256" key="1">
    <source>
        <dbReference type="SAM" id="SignalP"/>
    </source>
</evidence>
<dbReference type="InterPro" id="IPR032799">
    <property type="entry name" value="TAXi_C"/>
</dbReference>
<dbReference type="EMBL" id="LT934124">
    <property type="protein sequence ID" value="VAI92550.1"/>
    <property type="molecule type" value="Genomic_DNA"/>
</dbReference>
<dbReference type="Gene3D" id="2.40.70.10">
    <property type="entry name" value="Acid Proteases"/>
    <property type="match status" value="1"/>
</dbReference>
<reference evidence="3 4" key="1">
    <citation type="submission" date="2017-09" db="EMBL/GenBank/DDBJ databases">
        <authorList>
            <consortium name="International Durum Wheat Genome Sequencing Consortium (IDWGSC)"/>
            <person name="Milanesi L."/>
        </authorList>
    </citation>
    <scope>NUCLEOTIDE SEQUENCE [LARGE SCALE GENOMIC DNA]</scope>
    <source>
        <strain evidence="4">cv. Svevo</strain>
    </source>
</reference>
<feature type="chain" id="PRO_5040115842" description="Xylanase inhibitor C-terminal domain-containing protein" evidence="1">
    <location>
        <begin position="23"/>
        <end position="195"/>
    </location>
</feature>